<proteinExistence type="predicted"/>
<evidence type="ECO:0000313" key="3">
    <source>
        <dbReference type="EMBL" id="GGW49029.1"/>
    </source>
</evidence>
<evidence type="ECO:0000313" key="4">
    <source>
        <dbReference type="Proteomes" id="UP000634667"/>
    </source>
</evidence>
<gene>
    <name evidence="3" type="ORF">GCM10008111_00930</name>
</gene>
<evidence type="ECO:0000256" key="2">
    <source>
        <dbReference type="SAM" id="SignalP"/>
    </source>
</evidence>
<keyword evidence="1" id="KW-0175">Coiled coil</keyword>
<feature type="chain" id="PRO_5045083526" evidence="2">
    <location>
        <begin position="23"/>
        <end position="388"/>
    </location>
</feature>
<feature type="signal peptide" evidence="2">
    <location>
        <begin position="1"/>
        <end position="22"/>
    </location>
</feature>
<accession>A0ABQ2WFM1</accession>
<comment type="caution">
    <text evidence="3">The sequence shown here is derived from an EMBL/GenBank/DDBJ whole genome shotgun (WGS) entry which is preliminary data.</text>
</comment>
<sequence>MKAFPAYFVLLVHLFFSGHSFAKDKVVVQSLNQPEIFAELKGALDYFNELATLSDEKWFGRDKRNANKDLDGAIDEVIALLNSPQIDKHRENFRALEQKINEEELEIAKLQEKRLFAPLGESTFVTKNVPFRLMKEFTANTKGDYDILIELRKNNIQSYRESMSEILLDMQKLLYVMGIELDAEQIEVWLTSVIGDSVISMSVVFSSIKQITEQLQAITEKSGENLDTAKTYYGMVVILHKLMLKMQNSFIVAIDTDYLPKLAAFKKEADAVISESRKLMQSGGHSETLKANIQSNRTTIEAIDLYTAILKNQRAKVYKTLKISQREYEVANNTYKTVSLSSQVAQLIKQGQNTFQTLLSLQIPDAKPFQNEEMKAQFKKLNQRLGQP</sequence>
<evidence type="ECO:0000256" key="1">
    <source>
        <dbReference type="SAM" id="Coils"/>
    </source>
</evidence>
<reference evidence="4" key="1">
    <citation type="journal article" date="2019" name="Int. J. Syst. Evol. Microbiol.">
        <title>The Global Catalogue of Microorganisms (GCM) 10K type strain sequencing project: providing services to taxonomists for standard genome sequencing and annotation.</title>
        <authorList>
            <consortium name="The Broad Institute Genomics Platform"/>
            <consortium name="The Broad Institute Genome Sequencing Center for Infectious Disease"/>
            <person name="Wu L."/>
            <person name="Ma J."/>
        </authorList>
    </citation>
    <scope>NUCLEOTIDE SEQUENCE [LARGE SCALE GENOMIC DNA]</scope>
    <source>
        <strain evidence="4">KCTC 23723</strain>
    </source>
</reference>
<dbReference type="Proteomes" id="UP000634667">
    <property type="component" value="Unassembled WGS sequence"/>
</dbReference>
<name>A0ABQ2WFM1_9ALTE</name>
<keyword evidence="2" id="KW-0732">Signal</keyword>
<dbReference type="EMBL" id="BMYR01000001">
    <property type="protein sequence ID" value="GGW49029.1"/>
    <property type="molecule type" value="Genomic_DNA"/>
</dbReference>
<keyword evidence="4" id="KW-1185">Reference proteome</keyword>
<feature type="coiled-coil region" evidence="1">
    <location>
        <begin position="86"/>
        <end position="113"/>
    </location>
</feature>
<organism evidence="3 4">
    <name type="scientific">Alishewanella tabrizica</name>
    <dbReference type="NCBI Taxonomy" id="671278"/>
    <lineage>
        <taxon>Bacteria</taxon>
        <taxon>Pseudomonadati</taxon>
        <taxon>Pseudomonadota</taxon>
        <taxon>Gammaproteobacteria</taxon>
        <taxon>Alteromonadales</taxon>
        <taxon>Alteromonadaceae</taxon>
        <taxon>Alishewanella</taxon>
    </lineage>
</organism>
<protein>
    <submittedName>
        <fullName evidence="3">Uncharacterized protein</fullName>
    </submittedName>
</protein>
<dbReference type="RefSeq" id="WP_189479364.1">
    <property type="nucleotide sequence ID" value="NZ_BMYR01000001.1"/>
</dbReference>